<dbReference type="GO" id="GO:0008270">
    <property type="term" value="F:zinc ion binding"/>
    <property type="evidence" value="ECO:0007669"/>
    <property type="project" value="InterPro"/>
</dbReference>
<dbReference type="Gene3D" id="4.10.240.10">
    <property type="entry name" value="Zn(2)-C6 fungal-type DNA-binding domain"/>
    <property type="match status" value="1"/>
</dbReference>
<evidence type="ECO:0000256" key="7">
    <source>
        <dbReference type="SAM" id="MobiDB-lite"/>
    </source>
</evidence>
<dbReference type="GO" id="GO:0003677">
    <property type="term" value="F:DNA binding"/>
    <property type="evidence" value="ECO:0007669"/>
    <property type="project" value="UniProtKB-KW"/>
</dbReference>
<dbReference type="RefSeq" id="XP_031865686.1">
    <property type="nucleotide sequence ID" value="XM_032018387.1"/>
</dbReference>
<feature type="compositionally biased region" description="Basic residues" evidence="7">
    <location>
        <begin position="1"/>
        <end position="17"/>
    </location>
</feature>
<evidence type="ECO:0000313" key="9">
    <source>
        <dbReference type="EMBL" id="RDL31555.1"/>
    </source>
</evidence>
<evidence type="ECO:0000256" key="5">
    <source>
        <dbReference type="ARBA" id="ARBA00023163"/>
    </source>
</evidence>
<gene>
    <name evidence="9" type="ORF">BP5553_09764</name>
</gene>
<sequence>MVKSIGHPKRRVGRPKSKPSCSACKQRRLKCDETLPTCQHCRSSGSICEGLGGKSSIAPQSLSSSNTSPSAITRAITATHEDDRLPAELAANPAIDASSPQGGVEGQQEQNIQVPGHYAELPANRSEEIALNGASAEGLDIPARVCAVANREGFENTLTGKRTADITPESRTACAKRARKDRDREEGDLAIVSRAPSVSCETLSEDCNIMRTAPIALSRCSERSQVNGGNRQARPREGSTYADMHHFAAELPNAREGENHYPESPSQSRNHPNDSKPFLPPTSFEHARSTLTAKRDHRPSESRSPGTISTTQGGQLPSISDPKSVDHPRTQAPSYTQLSSQRNEWGLENCNQGQLPANSTIPENLISQRQDFNLPPRSNGQNSPASSSTFCIQTTLPPATVGSLGNKLSRNCQVLTPPFGVYPVDVILWQDSAAFHRWYLAETGISNVSTLLFELHDVIENCAKTFRLPLSNSGYFQMLKQWIWDIFSAASELNDAAHFRILITPTARLIAANPQSCAPRPDRLPELSPGFLSPAHGLPVDVLTQIPCRRHRQDAPEITVRLQIDRAGKVSNPYNKRVLSPTGTDFFPWFTSQTGRGGSKGPLSLRFTFKDAMPCPATITIAQVDKNYLNLMIRELQTQFERAREYVPNLKEFAVLVADPEWVLEEDW</sequence>
<feature type="domain" description="Zn(2)-C6 fungal-type" evidence="8">
    <location>
        <begin position="20"/>
        <end position="48"/>
    </location>
</feature>
<feature type="region of interest" description="Disordered" evidence="7">
    <location>
        <begin position="256"/>
        <end position="339"/>
    </location>
</feature>
<protein>
    <recommendedName>
        <fullName evidence="8">Zn(2)-C6 fungal-type domain-containing protein</fullName>
    </recommendedName>
</protein>
<evidence type="ECO:0000313" key="10">
    <source>
        <dbReference type="Proteomes" id="UP000254866"/>
    </source>
</evidence>
<dbReference type="GeneID" id="43602613"/>
<dbReference type="EMBL" id="NPIC01000012">
    <property type="protein sequence ID" value="RDL31555.1"/>
    <property type="molecule type" value="Genomic_DNA"/>
</dbReference>
<evidence type="ECO:0000256" key="6">
    <source>
        <dbReference type="ARBA" id="ARBA00023242"/>
    </source>
</evidence>
<feature type="region of interest" description="Disordered" evidence="7">
    <location>
        <begin position="370"/>
        <end position="389"/>
    </location>
</feature>
<keyword evidence="4" id="KW-0238">DNA-binding</keyword>
<keyword evidence="1" id="KW-0479">Metal-binding</keyword>
<dbReference type="SMART" id="SM00066">
    <property type="entry name" value="GAL4"/>
    <property type="match status" value="1"/>
</dbReference>
<keyword evidence="3" id="KW-0805">Transcription regulation</keyword>
<proteinExistence type="predicted"/>
<evidence type="ECO:0000256" key="4">
    <source>
        <dbReference type="ARBA" id="ARBA00023125"/>
    </source>
</evidence>
<keyword evidence="10" id="KW-1185">Reference proteome</keyword>
<evidence type="ECO:0000259" key="8">
    <source>
        <dbReference type="PROSITE" id="PS50048"/>
    </source>
</evidence>
<accession>A0A370TBY1</accession>
<keyword evidence="2" id="KW-0862">Zinc</keyword>
<comment type="caution">
    <text evidence="9">The sequence shown here is derived from an EMBL/GenBank/DDBJ whole genome shotgun (WGS) entry which is preliminary data.</text>
</comment>
<dbReference type="SUPFAM" id="SSF57701">
    <property type="entry name" value="Zn2/Cys6 DNA-binding domain"/>
    <property type="match status" value="1"/>
</dbReference>
<evidence type="ECO:0000256" key="3">
    <source>
        <dbReference type="ARBA" id="ARBA00023015"/>
    </source>
</evidence>
<evidence type="ECO:0000256" key="1">
    <source>
        <dbReference type="ARBA" id="ARBA00022723"/>
    </source>
</evidence>
<reference evidence="9 10" key="1">
    <citation type="journal article" date="2018" name="IMA Fungus">
        <title>IMA Genome-F 9: Draft genome sequence of Annulohypoxylon stygium, Aspergillus mulundensis, Berkeleyomyces basicola (syn. Thielaviopsis basicola), Ceratocystis smalleyi, two Cercospora beticola strains, Coleophoma cylindrospora, Fusarium fracticaudum, Phialophora cf. hyalina, and Morchella septimelata.</title>
        <authorList>
            <person name="Wingfield B.D."/>
            <person name="Bills G.F."/>
            <person name="Dong Y."/>
            <person name="Huang W."/>
            <person name="Nel W.J."/>
            <person name="Swalarsk-Parry B.S."/>
            <person name="Vaghefi N."/>
            <person name="Wilken P.M."/>
            <person name="An Z."/>
            <person name="de Beer Z.W."/>
            <person name="De Vos L."/>
            <person name="Chen L."/>
            <person name="Duong T.A."/>
            <person name="Gao Y."/>
            <person name="Hammerbacher A."/>
            <person name="Kikkert J.R."/>
            <person name="Li Y."/>
            <person name="Li H."/>
            <person name="Li K."/>
            <person name="Li Q."/>
            <person name="Liu X."/>
            <person name="Ma X."/>
            <person name="Naidoo K."/>
            <person name="Pethybridge S.J."/>
            <person name="Sun J."/>
            <person name="Steenkamp E.T."/>
            <person name="van der Nest M.A."/>
            <person name="van Wyk S."/>
            <person name="Wingfield M.J."/>
            <person name="Xiong C."/>
            <person name="Yue Q."/>
            <person name="Zhang X."/>
        </authorList>
    </citation>
    <scope>NUCLEOTIDE SEQUENCE [LARGE SCALE GENOMIC DNA]</scope>
    <source>
        <strain evidence="9 10">BP 5553</strain>
    </source>
</reference>
<dbReference type="InterPro" id="IPR052360">
    <property type="entry name" value="Transcr_Regulatory_Proteins"/>
</dbReference>
<feature type="compositionally biased region" description="Polar residues" evidence="7">
    <location>
        <begin position="302"/>
        <end position="318"/>
    </location>
</feature>
<feature type="region of interest" description="Disordered" evidence="7">
    <location>
        <begin position="1"/>
        <end position="22"/>
    </location>
</feature>
<dbReference type="OrthoDB" id="3564650at2759"/>
<keyword evidence="6" id="KW-0539">Nucleus</keyword>
<dbReference type="InterPro" id="IPR036864">
    <property type="entry name" value="Zn2-C6_fun-type_DNA-bd_sf"/>
</dbReference>
<dbReference type="PROSITE" id="PS50048">
    <property type="entry name" value="ZN2_CY6_FUNGAL_2"/>
    <property type="match status" value="1"/>
</dbReference>
<dbReference type="PANTHER" id="PTHR36206">
    <property type="entry name" value="ASPERCRYPTIN BIOSYNTHESIS CLUSTER-SPECIFIC TRANSCRIPTION REGULATOR ATNN-RELATED"/>
    <property type="match status" value="1"/>
</dbReference>
<organism evidence="9 10">
    <name type="scientific">Venustampulla echinocandica</name>
    <dbReference type="NCBI Taxonomy" id="2656787"/>
    <lineage>
        <taxon>Eukaryota</taxon>
        <taxon>Fungi</taxon>
        <taxon>Dikarya</taxon>
        <taxon>Ascomycota</taxon>
        <taxon>Pezizomycotina</taxon>
        <taxon>Leotiomycetes</taxon>
        <taxon>Helotiales</taxon>
        <taxon>Pleuroascaceae</taxon>
        <taxon>Venustampulla</taxon>
    </lineage>
</organism>
<dbReference type="PROSITE" id="PS00463">
    <property type="entry name" value="ZN2_CY6_FUNGAL_1"/>
    <property type="match status" value="1"/>
</dbReference>
<dbReference type="PANTHER" id="PTHR36206:SF12">
    <property type="entry name" value="ASPERCRYPTIN BIOSYNTHESIS CLUSTER-SPECIFIC TRANSCRIPTION REGULATOR ATNN-RELATED"/>
    <property type="match status" value="1"/>
</dbReference>
<dbReference type="Pfam" id="PF00172">
    <property type="entry name" value="Zn_clus"/>
    <property type="match status" value="1"/>
</dbReference>
<dbReference type="AlphaFoldDB" id="A0A370TBY1"/>
<evidence type="ECO:0000256" key="2">
    <source>
        <dbReference type="ARBA" id="ARBA00022833"/>
    </source>
</evidence>
<dbReference type="InterPro" id="IPR001138">
    <property type="entry name" value="Zn2Cys6_DnaBD"/>
</dbReference>
<name>A0A370TBY1_9HELO</name>
<keyword evidence="5" id="KW-0804">Transcription</keyword>
<dbReference type="Proteomes" id="UP000254866">
    <property type="component" value="Unassembled WGS sequence"/>
</dbReference>
<dbReference type="CDD" id="cd00067">
    <property type="entry name" value="GAL4"/>
    <property type="match status" value="1"/>
</dbReference>
<dbReference type="GO" id="GO:0000981">
    <property type="term" value="F:DNA-binding transcription factor activity, RNA polymerase II-specific"/>
    <property type="evidence" value="ECO:0007669"/>
    <property type="project" value="InterPro"/>
</dbReference>